<evidence type="ECO:0000313" key="2">
    <source>
        <dbReference type="Proteomes" id="UP000604046"/>
    </source>
</evidence>
<feature type="non-terminal residue" evidence="1">
    <location>
        <position position="118"/>
    </location>
</feature>
<proteinExistence type="predicted"/>
<comment type="caution">
    <text evidence="1">The sequence shown here is derived from an EMBL/GenBank/DDBJ whole genome shotgun (WGS) entry which is preliminary data.</text>
</comment>
<protein>
    <submittedName>
        <fullName evidence="1">Uncharacterized protein</fullName>
    </submittedName>
</protein>
<organism evidence="1 2">
    <name type="scientific">Symbiodinium natans</name>
    <dbReference type="NCBI Taxonomy" id="878477"/>
    <lineage>
        <taxon>Eukaryota</taxon>
        <taxon>Sar</taxon>
        <taxon>Alveolata</taxon>
        <taxon>Dinophyceae</taxon>
        <taxon>Suessiales</taxon>
        <taxon>Symbiodiniaceae</taxon>
        <taxon>Symbiodinium</taxon>
    </lineage>
</organism>
<gene>
    <name evidence="1" type="ORF">SNAT2548_LOCUS15264</name>
</gene>
<evidence type="ECO:0000313" key="1">
    <source>
        <dbReference type="EMBL" id="CAE7289121.1"/>
    </source>
</evidence>
<feature type="non-terminal residue" evidence="1">
    <location>
        <position position="1"/>
    </location>
</feature>
<dbReference type="EMBL" id="CAJNDS010001917">
    <property type="protein sequence ID" value="CAE7289121.1"/>
    <property type="molecule type" value="Genomic_DNA"/>
</dbReference>
<name>A0A812MYF7_9DINO</name>
<sequence>HALMYGNFLHSPAIAIVAVEALPGGAPWMRAGRIVDFLVYSDGDGLGAEEARALLKQESAGRPERSECAFSLSSRIKGSHDFCLAFQGKISIWWRYLADSEHYLSLMSDLGQHFFLIV</sequence>
<reference evidence="1" key="1">
    <citation type="submission" date="2021-02" db="EMBL/GenBank/DDBJ databases">
        <authorList>
            <person name="Dougan E. K."/>
            <person name="Rhodes N."/>
            <person name="Thang M."/>
            <person name="Chan C."/>
        </authorList>
    </citation>
    <scope>NUCLEOTIDE SEQUENCE</scope>
</reference>
<dbReference type="Proteomes" id="UP000604046">
    <property type="component" value="Unassembled WGS sequence"/>
</dbReference>
<dbReference type="AlphaFoldDB" id="A0A812MYF7"/>
<accession>A0A812MYF7</accession>
<keyword evidence="2" id="KW-1185">Reference proteome</keyword>